<dbReference type="Pfam" id="PF14335">
    <property type="entry name" value="DUF4391"/>
    <property type="match status" value="1"/>
</dbReference>
<gene>
    <name evidence="1" type="ORF">J2S23_000192</name>
</gene>
<proteinExistence type="predicted"/>
<comment type="caution">
    <text evidence="1">The sequence shown here is derived from an EMBL/GenBank/DDBJ whole genome shotgun (WGS) entry which is preliminary data.</text>
</comment>
<dbReference type="RefSeq" id="WP_307120897.1">
    <property type="nucleotide sequence ID" value="NZ_JAUSTM010000001.1"/>
</dbReference>
<evidence type="ECO:0000313" key="1">
    <source>
        <dbReference type="EMBL" id="MDQ0221661.1"/>
    </source>
</evidence>
<dbReference type="InterPro" id="IPR025503">
    <property type="entry name" value="DUF4391"/>
</dbReference>
<sequence>MIHLPQSSQLPKPYVLYKAHRKGNSDFFDELALSSKDKQELRRTVEQIVITHQLDPQTTNIPAGERVQQLFVIECLLKEGAFDHKLFERFDEHFAGYAMFCLRCPGYDSQHLIHYKEPLAKVKGNQKFKIIRRFLSKEPLKISLKGQNLDQFYSDLVKEVASEPLLPPKTDIKEALAFSDALHALEKEAELLKKKMYREKSMRKQLDYKRLYQQKRDEIKALKKPLE</sequence>
<dbReference type="Proteomes" id="UP001223079">
    <property type="component" value="Unassembled WGS sequence"/>
</dbReference>
<reference evidence="1 2" key="1">
    <citation type="submission" date="2023-07" db="EMBL/GenBank/DDBJ databases">
        <title>Genomic Encyclopedia of Type Strains, Phase IV (KMG-IV): sequencing the most valuable type-strain genomes for metagenomic binning, comparative biology and taxonomic classification.</title>
        <authorList>
            <person name="Goeker M."/>
        </authorList>
    </citation>
    <scope>NUCLEOTIDE SEQUENCE [LARGE SCALE GENOMIC DNA]</scope>
    <source>
        <strain evidence="1 2">DSM 105143</strain>
    </source>
</reference>
<dbReference type="EMBL" id="JAUSTM010000001">
    <property type="protein sequence ID" value="MDQ0221661.1"/>
    <property type="molecule type" value="Genomic_DNA"/>
</dbReference>
<accession>A0ABT9YPZ0</accession>
<organism evidence="1 2">
    <name type="scientific">Streptococcus moroccensis</name>
    <dbReference type="NCBI Taxonomy" id="1451356"/>
    <lineage>
        <taxon>Bacteria</taxon>
        <taxon>Bacillati</taxon>
        <taxon>Bacillota</taxon>
        <taxon>Bacilli</taxon>
        <taxon>Lactobacillales</taxon>
        <taxon>Streptococcaceae</taxon>
        <taxon>Streptococcus</taxon>
    </lineage>
</organism>
<protein>
    <recommendedName>
        <fullName evidence="3">DUF4391 domain-containing protein</fullName>
    </recommendedName>
</protein>
<keyword evidence="2" id="KW-1185">Reference proteome</keyword>
<evidence type="ECO:0008006" key="3">
    <source>
        <dbReference type="Google" id="ProtNLM"/>
    </source>
</evidence>
<name>A0ABT9YPZ0_9STRE</name>
<evidence type="ECO:0000313" key="2">
    <source>
        <dbReference type="Proteomes" id="UP001223079"/>
    </source>
</evidence>